<keyword evidence="3" id="KW-0723">Serine/threonine-protein kinase</keyword>
<dbReference type="EMBL" id="JAFBMS010000018">
    <property type="protein sequence ID" value="KAG9345076.1"/>
    <property type="molecule type" value="Genomic_DNA"/>
</dbReference>
<protein>
    <recommendedName>
        <fullName evidence="2">non-specific serine/threonine protein kinase</fullName>
        <ecNumber evidence="2">2.7.11.1</ecNumber>
    </recommendedName>
</protein>
<evidence type="ECO:0000256" key="2">
    <source>
        <dbReference type="ARBA" id="ARBA00012513"/>
    </source>
</evidence>
<feature type="domain" description="Protein kinase" evidence="11">
    <location>
        <begin position="1"/>
        <end position="195"/>
    </location>
</feature>
<keyword evidence="7" id="KW-0067">ATP-binding</keyword>
<evidence type="ECO:0000256" key="6">
    <source>
        <dbReference type="ARBA" id="ARBA00022777"/>
    </source>
</evidence>
<dbReference type="PANTHER" id="PTHR44899">
    <property type="entry name" value="CAMK FAMILY PROTEIN KINASE"/>
    <property type="match status" value="1"/>
</dbReference>
<dbReference type="SMART" id="SM00220">
    <property type="entry name" value="S_TKc"/>
    <property type="match status" value="1"/>
</dbReference>
<keyword evidence="5" id="KW-0547">Nucleotide-binding</keyword>
<dbReference type="EC" id="2.7.11.1" evidence="2"/>
<name>A0A8T2P012_9TELE</name>
<evidence type="ECO:0000313" key="13">
    <source>
        <dbReference type="Proteomes" id="UP000824540"/>
    </source>
</evidence>
<dbReference type="PROSITE" id="PS50011">
    <property type="entry name" value="PROTEIN_KINASE_DOM"/>
    <property type="match status" value="1"/>
</dbReference>
<evidence type="ECO:0000256" key="3">
    <source>
        <dbReference type="ARBA" id="ARBA00022527"/>
    </source>
</evidence>
<dbReference type="AlphaFoldDB" id="A0A8T2P012"/>
<evidence type="ECO:0000256" key="1">
    <source>
        <dbReference type="ARBA" id="ARBA00010886"/>
    </source>
</evidence>
<dbReference type="Pfam" id="PF00069">
    <property type="entry name" value="Pkinase"/>
    <property type="match status" value="1"/>
</dbReference>
<keyword evidence="4" id="KW-0808">Transferase</keyword>
<evidence type="ECO:0000256" key="8">
    <source>
        <dbReference type="ARBA" id="ARBA00047899"/>
    </source>
</evidence>
<comment type="catalytic activity">
    <reaction evidence="9">
        <text>L-seryl-[protein] + ATP = O-phospho-L-seryl-[protein] + ADP + H(+)</text>
        <dbReference type="Rhea" id="RHEA:17989"/>
        <dbReference type="Rhea" id="RHEA-COMP:9863"/>
        <dbReference type="Rhea" id="RHEA-COMP:11604"/>
        <dbReference type="ChEBI" id="CHEBI:15378"/>
        <dbReference type="ChEBI" id="CHEBI:29999"/>
        <dbReference type="ChEBI" id="CHEBI:30616"/>
        <dbReference type="ChEBI" id="CHEBI:83421"/>
        <dbReference type="ChEBI" id="CHEBI:456216"/>
        <dbReference type="EC" id="2.7.11.1"/>
    </reaction>
</comment>
<gene>
    <name evidence="12" type="ORF">JZ751_009617</name>
</gene>
<dbReference type="PANTHER" id="PTHR44899:SF8">
    <property type="entry name" value="NIMA-RELATED KINASE 11"/>
    <property type="match status" value="1"/>
</dbReference>
<evidence type="ECO:0000256" key="9">
    <source>
        <dbReference type="ARBA" id="ARBA00048679"/>
    </source>
</evidence>
<proteinExistence type="inferred from homology"/>
<dbReference type="Proteomes" id="UP000824540">
    <property type="component" value="Unassembled WGS sequence"/>
</dbReference>
<keyword evidence="10" id="KW-0175">Coiled coil</keyword>
<sequence length="514" mass="58752">DRDLDCKIEELREAGRTLPEPQVTEWFIQLLLGVHYMHQRRILHRDLKAKNIFLKKNIVKIGDFGVSRLLMGSRDLATTFTGTPYYMSPEALSHQGYDSKSDIWMLSKDPAQRLSAGDVLKMKFIEENMHSIKHKFSCLTLKDKTLKSEREAAQIMSAVQKKVHLQTLRERSEVQKMTPRERMRLRKLQAADEKARKLKQLAEEKYEENFRRMQELRCRNFQKESPAEVASMTQPITAQDYQSLGCPRPMDRQQLDRLCMSEPGEREIPEDPLAAEAYYYEDGFESCSDEEEALEEGVFEEHESPDALWRTCGLDSDMEAMVKYMENVLESESSGSETVTEEALVAGQGSGVINCTMAETRLQRMRESITDRLGAEVFQKVYSYLKQARERQDSEADIKHFLGSLVEKPSDCFEETQADIAFPKHAQAATANTEEAYGFYPLPSCAEHTALQRFIGSVVLFWMTMLYGGCAQPICLQQAAEIIIYGKGGSQEAGSLCLLKEKMEMWSVGIDHME</sequence>
<dbReference type="InterPro" id="IPR000719">
    <property type="entry name" value="Prot_kinase_dom"/>
</dbReference>
<keyword evidence="13" id="KW-1185">Reference proteome</keyword>
<evidence type="ECO:0000259" key="11">
    <source>
        <dbReference type="PROSITE" id="PS50011"/>
    </source>
</evidence>
<evidence type="ECO:0000256" key="7">
    <source>
        <dbReference type="ARBA" id="ARBA00022840"/>
    </source>
</evidence>
<keyword evidence="6" id="KW-0418">Kinase</keyword>
<dbReference type="SUPFAM" id="SSF56112">
    <property type="entry name" value="Protein kinase-like (PK-like)"/>
    <property type="match status" value="1"/>
</dbReference>
<dbReference type="Gene3D" id="1.10.510.10">
    <property type="entry name" value="Transferase(Phosphotransferase) domain 1"/>
    <property type="match status" value="1"/>
</dbReference>
<evidence type="ECO:0000256" key="10">
    <source>
        <dbReference type="SAM" id="Coils"/>
    </source>
</evidence>
<dbReference type="InterPro" id="IPR051131">
    <property type="entry name" value="NEK_Ser/Thr_kinase_NIMA"/>
</dbReference>
<comment type="caution">
    <text evidence="12">The sequence shown here is derived from an EMBL/GenBank/DDBJ whole genome shotgun (WGS) entry which is preliminary data.</text>
</comment>
<accession>A0A8T2P012</accession>
<organism evidence="12 13">
    <name type="scientific">Albula glossodonta</name>
    <name type="common">roundjaw bonefish</name>
    <dbReference type="NCBI Taxonomy" id="121402"/>
    <lineage>
        <taxon>Eukaryota</taxon>
        <taxon>Metazoa</taxon>
        <taxon>Chordata</taxon>
        <taxon>Craniata</taxon>
        <taxon>Vertebrata</taxon>
        <taxon>Euteleostomi</taxon>
        <taxon>Actinopterygii</taxon>
        <taxon>Neopterygii</taxon>
        <taxon>Teleostei</taxon>
        <taxon>Albuliformes</taxon>
        <taxon>Albulidae</taxon>
        <taxon>Albula</taxon>
    </lineage>
</organism>
<evidence type="ECO:0000256" key="4">
    <source>
        <dbReference type="ARBA" id="ARBA00022679"/>
    </source>
</evidence>
<comment type="catalytic activity">
    <reaction evidence="8">
        <text>L-threonyl-[protein] + ATP = O-phospho-L-threonyl-[protein] + ADP + H(+)</text>
        <dbReference type="Rhea" id="RHEA:46608"/>
        <dbReference type="Rhea" id="RHEA-COMP:11060"/>
        <dbReference type="Rhea" id="RHEA-COMP:11605"/>
        <dbReference type="ChEBI" id="CHEBI:15378"/>
        <dbReference type="ChEBI" id="CHEBI:30013"/>
        <dbReference type="ChEBI" id="CHEBI:30616"/>
        <dbReference type="ChEBI" id="CHEBI:61977"/>
        <dbReference type="ChEBI" id="CHEBI:456216"/>
        <dbReference type="EC" id="2.7.11.1"/>
    </reaction>
</comment>
<dbReference type="GO" id="GO:0005524">
    <property type="term" value="F:ATP binding"/>
    <property type="evidence" value="ECO:0007669"/>
    <property type="project" value="UniProtKB-KW"/>
</dbReference>
<evidence type="ECO:0000313" key="12">
    <source>
        <dbReference type="EMBL" id="KAG9345076.1"/>
    </source>
</evidence>
<comment type="similarity">
    <text evidence="1">Belongs to the protein kinase superfamily. NEK Ser/Thr protein kinase family. NIMA subfamily.</text>
</comment>
<dbReference type="OrthoDB" id="248923at2759"/>
<dbReference type="PROSITE" id="PS00108">
    <property type="entry name" value="PROTEIN_KINASE_ST"/>
    <property type="match status" value="1"/>
</dbReference>
<feature type="coiled-coil region" evidence="10">
    <location>
        <begin position="185"/>
        <end position="219"/>
    </location>
</feature>
<dbReference type="InterPro" id="IPR011009">
    <property type="entry name" value="Kinase-like_dom_sf"/>
</dbReference>
<feature type="non-terminal residue" evidence="12">
    <location>
        <position position="514"/>
    </location>
</feature>
<evidence type="ECO:0000256" key="5">
    <source>
        <dbReference type="ARBA" id="ARBA00022741"/>
    </source>
</evidence>
<dbReference type="InterPro" id="IPR008271">
    <property type="entry name" value="Ser/Thr_kinase_AS"/>
</dbReference>
<dbReference type="GO" id="GO:0004674">
    <property type="term" value="F:protein serine/threonine kinase activity"/>
    <property type="evidence" value="ECO:0007669"/>
    <property type="project" value="UniProtKB-KW"/>
</dbReference>
<reference evidence="12" key="1">
    <citation type="thesis" date="2021" institute="BYU ScholarsArchive" country="Provo, UT, USA">
        <title>Applications of and Algorithms for Genome Assembly and Genomic Analyses with an Emphasis on Marine Teleosts.</title>
        <authorList>
            <person name="Pickett B.D."/>
        </authorList>
    </citation>
    <scope>NUCLEOTIDE SEQUENCE</scope>
    <source>
        <strain evidence="12">HI-2016</strain>
    </source>
</reference>